<dbReference type="Proteomes" id="UP000243525">
    <property type="component" value="Unassembled WGS sequence"/>
</dbReference>
<dbReference type="EMBL" id="QAAD01000011">
    <property type="protein sequence ID" value="PTN08062.1"/>
    <property type="molecule type" value="Genomic_DNA"/>
</dbReference>
<evidence type="ECO:0000313" key="1">
    <source>
        <dbReference type="EMBL" id="PTN08062.1"/>
    </source>
</evidence>
<dbReference type="AlphaFoldDB" id="A0A2T5C0G5"/>
<name>A0A2T5C0G5_9BACT</name>
<reference evidence="1 2" key="1">
    <citation type="submission" date="2018-04" db="EMBL/GenBank/DDBJ databases">
        <title>Genomic Encyclopedia of Archaeal and Bacterial Type Strains, Phase II (KMG-II): from individual species to whole genera.</title>
        <authorList>
            <person name="Goeker M."/>
        </authorList>
    </citation>
    <scope>NUCLEOTIDE SEQUENCE [LARGE SCALE GENOMIC DNA]</scope>
    <source>
        <strain evidence="1 2">DSM 28823</strain>
    </source>
</reference>
<sequence>MADVYRYKENVLDCYAYGMEYIGFENGQERDIKKDPLKVFGHTIMPGSKITALDSGSDRTSFKIDDTYIVFAGLYDGHALFEIEEETAEVVQGSLFDEPKPPKWFLAMAYVSETAGLLMFSQPGACYDIRPLNVVYTDNKQ</sequence>
<accession>A0A2T5C0G5</accession>
<protein>
    <submittedName>
        <fullName evidence="1">Uncharacterized protein</fullName>
    </submittedName>
</protein>
<gene>
    <name evidence="1" type="ORF">C8N47_111102</name>
</gene>
<proteinExistence type="predicted"/>
<evidence type="ECO:0000313" key="2">
    <source>
        <dbReference type="Proteomes" id="UP000243525"/>
    </source>
</evidence>
<organism evidence="1 2">
    <name type="scientific">Mangrovibacterium marinum</name>
    <dbReference type="NCBI Taxonomy" id="1639118"/>
    <lineage>
        <taxon>Bacteria</taxon>
        <taxon>Pseudomonadati</taxon>
        <taxon>Bacteroidota</taxon>
        <taxon>Bacteroidia</taxon>
        <taxon>Marinilabiliales</taxon>
        <taxon>Prolixibacteraceae</taxon>
        <taxon>Mangrovibacterium</taxon>
    </lineage>
</organism>
<comment type="caution">
    <text evidence="1">The sequence shown here is derived from an EMBL/GenBank/DDBJ whole genome shotgun (WGS) entry which is preliminary data.</text>
</comment>
<dbReference type="RefSeq" id="WP_107822791.1">
    <property type="nucleotide sequence ID" value="NZ_QAAD01000011.1"/>
</dbReference>
<keyword evidence="2" id="KW-1185">Reference proteome</keyword>